<keyword evidence="3" id="KW-0325">Glycoprotein</keyword>
<dbReference type="InterPro" id="IPR001548">
    <property type="entry name" value="Peptidase_M2"/>
</dbReference>
<keyword evidence="5" id="KW-1185">Reference proteome</keyword>
<dbReference type="EMBL" id="LJCR01000385">
    <property type="protein sequence ID" value="KPV52945.1"/>
    <property type="molecule type" value="Genomic_DNA"/>
</dbReference>
<comment type="caution">
    <text evidence="4">The sequence shown here is derived from an EMBL/GenBank/DDBJ whole genome shotgun (WGS) entry which is preliminary data.</text>
</comment>
<organism evidence="4 5">
    <name type="scientific">Kouleothrix aurantiaca</name>
    <dbReference type="NCBI Taxonomy" id="186479"/>
    <lineage>
        <taxon>Bacteria</taxon>
        <taxon>Bacillati</taxon>
        <taxon>Chloroflexota</taxon>
        <taxon>Chloroflexia</taxon>
        <taxon>Chloroflexales</taxon>
        <taxon>Roseiflexineae</taxon>
        <taxon>Roseiflexaceae</taxon>
        <taxon>Kouleothrix</taxon>
    </lineage>
</organism>
<evidence type="ECO:0000256" key="1">
    <source>
        <dbReference type="ARBA" id="ARBA00022729"/>
    </source>
</evidence>
<dbReference type="SUPFAM" id="SSF55486">
    <property type="entry name" value="Metalloproteases ('zincins'), catalytic domain"/>
    <property type="match status" value="1"/>
</dbReference>
<dbReference type="AlphaFoldDB" id="A0A0P9FIK8"/>
<dbReference type="GO" id="GO:0006508">
    <property type="term" value="P:proteolysis"/>
    <property type="evidence" value="ECO:0007669"/>
    <property type="project" value="InterPro"/>
</dbReference>
<dbReference type="GO" id="GO:0008241">
    <property type="term" value="F:peptidyl-dipeptidase activity"/>
    <property type="evidence" value="ECO:0007669"/>
    <property type="project" value="InterPro"/>
</dbReference>
<dbReference type="Proteomes" id="UP000050509">
    <property type="component" value="Unassembled WGS sequence"/>
</dbReference>
<accession>A0A0P9FIK8</accession>
<evidence type="ECO:0000313" key="4">
    <source>
        <dbReference type="EMBL" id="KPV52945.1"/>
    </source>
</evidence>
<dbReference type="PANTHER" id="PTHR10514">
    <property type="entry name" value="ANGIOTENSIN-CONVERTING ENZYME"/>
    <property type="match status" value="1"/>
</dbReference>
<name>A0A0P9FIK8_9CHLR</name>
<keyword evidence="1" id="KW-0732">Signal</keyword>
<dbReference type="Gene3D" id="1.10.1370.30">
    <property type="match status" value="1"/>
</dbReference>
<dbReference type="PANTHER" id="PTHR10514:SF27">
    <property type="entry name" value="ANGIOTENSIN-CONVERTING ENZYME"/>
    <property type="match status" value="1"/>
</dbReference>
<proteinExistence type="predicted"/>
<keyword evidence="2" id="KW-1015">Disulfide bond</keyword>
<gene>
    <name evidence="4" type="ORF">SE17_12485</name>
</gene>
<reference evidence="4 5" key="1">
    <citation type="submission" date="2015-09" db="EMBL/GenBank/DDBJ databases">
        <title>Draft genome sequence of Kouleothrix aurantiaca JCM 19913.</title>
        <authorList>
            <person name="Hemp J."/>
        </authorList>
    </citation>
    <scope>NUCLEOTIDE SEQUENCE [LARGE SCALE GENOMIC DNA]</scope>
    <source>
        <strain evidence="4 5">COM-B</strain>
    </source>
</reference>
<evidence type="ECO:0000256" key="2">
    <source>
        <dbReference type="ARBA" id="ARBA00023157"/>
    </source>
</evidence>
<protein>
    <submittedName>
        <fullName evidence="4">Uncharacterized protein</fullName>
    </submittedName>
</protein>
<sequence>MVARIHPVVRAYNAAQWDLATTGAPEHRDALEHLGAEHTRVYTSNPAEWDAMQQLYAGRDALADAGLRREVELLYRSFAAAQIAPDQIDRIAALEAGLTDLYTNFRGTVDGAPIANNEITTVLRESDDSEERREAWEAGKQIGAAARDPLLELVRLRNASARALGFRDYYAKSLELQEVDEGELFALLDDLEERTREPFRALKAELDAALAARCRVPVEELRPWHYSDPFFQEAPRTGAADFDRMFADEDIVALATRTFDGIGLEVRDILARSDLFERENKDQHAFCTHIDRLSDDVRVLCNIRPDARWMDTTLHELGHAIYDKYLGEQLPYLLRVAAHINTTEAIAMLMGRQAIRPDWLARVRGLNEQEVQAMAAPAHAEQRIAQLVFLRWGLVMVHFERTLYANPDRADLNALWWELSERFQMLTRPEGRDEPDWAAKIHLAIAPVYYHNYILGELTASQLGSAIAARTPERRLVDSRATGAFLRDELFALGAQLPWNETLARVTGERLHARYFVEEFV</sequence>
<evidence type="ECO:0000313" key="5">
    <source>
        <dbReference type="Proteomes" id="UP000050509"/>
    </source>
</evidence>
<dbReference type="GO" id="GO:0008237">
    <property type="term" value="F:metallopeptidase activity"/>
    <property type="evidence" value="ECO:0007669"/>
    <property type="project" value="InterPro"/>
</dbReference>
<evidence type="ECO:0000256" key="3">
    <source>
        <dbReference type="ARBA" id="ARBA00023180"/>
    </source>
</evidence>
<dbReference type="GO" id="GO:0016020">
    <property type="term" value="C:membrane"/>
    <property type="evidence" value="ECO:0007669"/>
    <property type="project" value="InterPro"/>
</dbReference>
<dbReference type="Pfam" id="PF01401">
    <property type="entry name" value="Peptidase_M2"/>
    <property type="match status" value="2"/>
</dbReference>